<feature type="transmembrane region" description="Helical" evidence="3">
    <location>
        <begin position="482"/>
        <end position="507"/>
    </location>
</feature>
<protein>
    <recommendedName>
        <fullName evidence="4">Fibronectin type-III domain-containing protein</fullName>
    </recommendedName>
</protein>
<dbReference type="InterPro" id="IPR051622">
    <property type="entry name" value="R-tyr_protein_phosphatases"/>
</dbReference>
<dbReference type="Pfam" id="PF00041">
    <property type="entry name" value="fn3"/>
    <property type="match status" value="1"/>
</dbReference>
<comment type="caution">
    <text evidence="5">The sequence shown here is derived from an EMBL/GenBank/DDBJ whole genome shotgun (WGS) entry which is preliminary data.</text>
</comment>
<keyword evidence="6" id="KW-1185">Reference proteome</keyword>
<dbReference type="InterPro" id="IPR003961">
    <property type="entry name" value="FN3_dom"/>
</dbReference>
<evidence type="ECO:0000256" key="1">
    <source>
        <dbReference type="ARBA" id="ARBA00022737"/>
    </source>
</evidence>
<keyword evidence="3" id="KW-1133">Transmembrane helix</keyword>
<feature type="domain" description="Fibronectin type-III" evidence="4">
    <location>
        <begin position="8"/>
        <end position="101"/>
    </location>
</feature>
<reference evidence="5" key="2">
    <citation type="submission" date="2023-05" db="EMBL/GenBank/DDBJ databases">
        <authorList>
            <person name="Fouks B."/>
        </authorList>
    </citation>
    <scope>NUCLEOTIDE SEQUENCE</scope>
    <source>
        <strain evidence="5">Stay&amp;Tobe</strain>
        <tissue evidence="5">Testes</tissue>
    </source>
</reference>
<gene>
    <name evidence="5" type="ORF">L9F63_023808</name>
</gene>
<dbReference type="Proteomes" id="UP001233999">
    <property type="component" value="Unassembled WGS sequence"/>
</dbReference>
<evidence type="ECO:0000259" key="4">
    <source>
        <dbReference type="PROSITE" id="PS50853"/>
    </source>
</evidence>
<keyword evidence="3" id="KW-0812">Transmembrane</keyword>
<dbReference type="PROSITE" id="PS50853">
    <property type="entry name" value="FN3"/>
    <property type="match status" value="2"/>
</dbReference>
<dbReference type="Gene3D" id="2.60.40.10">
    <property type="entry name" value="Immunoglobulins"/>
    <property type="match status" value="2"/>
</dbReference>
<feature type="non-terminal residue" evidence="5">
    <location>
        <position position="528"/>
    </location>
</feature>
<keyword evidence="2" id="KW-1015">Disulfide bond</keyword>
<dbReference type="CDD" id="cd00063">
    <property type="entry name" value="FN3"/>
    <property type="match status" value="2"/>
</dbReference>
<evidence type="ECO:0000256" key="2">
    <source>
        <dbReference type="ARBA" id="ARBA00023157"/>
    </source>
</evidence>
<dbReference type="PANTHER" id="PTHR24051:SF9">
    <property type="entry name" value="FIBRONECTIN TYPE-III DOMAIN-CONTAINING PROTEIN"/>
    <property type="match status" value="1"/>
</dbReference>
<sequence length="528" mass="58441">MISDPDFVPEISLKGVTLNSITIGWSNPSEEMRDHVHYYMLIVQDNTTTKEAIHPGGAMNLYLFQDLLSATTYRFKVAACSYYTKQCGRWSKEANGTTMDGKSGPPQNVSLVCRFDNISRTSFVYVTWTPPLHPNGQIMDYNVILEGVATFKNESGLVQNVTEIPQVKRVKAKSHSTRFDIIPANTNYTVRVSGVTRGKIPGDEKIRHCRTPPTIPDKSKLAHFFWSKVEEQGRWLFKLLLPRITERNGPICCYRVFLVKLEPQQSVADLPTPEEFFPISSYEEVHHSKKGGAYVAEMFESSTLMSEVFLGDGHSQNVNSTACSHCVGLRPKEHSIKSTAVPVTTNQIPTAPSTSLSGTPENIFPPSISPSVDYISGITFESSPEPIRIRRAESTSAPVPIPALIIHNIPVVSVPPLHATTESMAEQFPVFDGQLDMSNNYTGFVEVIVYGPEQTLLPAYSGYFVALNPGPQVFHAAEQSQVLALVLQVLCALILIVLVLLLSLCLLQRYTKQVAEAQGVEMTLTNSF</sequence>
<dbReference type="SMART" id="SM00060">
    <property type="entry name" value="FN3"/>
    <property type="match status" value="2"/>
</dbReference>
<accession>A0AAD8E8N7</accession>
<dbReference type="PANTHER" id="PTHR24051">
    <property type="entry name" value="SUSHI DOMAIN-CONTAINING PROTEIN 1"/>
    <property type="match status" value="1"/>
</dbReference>
<feature type="domain" description="Fibronectin type-III" evidence="4">
    <location>
        <begin position="105"/>
        <end position="214"/>
    </location>
</feature>
<dbReference type="SUPFAM" id="SSF49265">
    <property type="entry name" value="Fibronectin type III"/>
    <property type="match status" value="1"/>
</dbReference>
<evidence type="ECO:0000313" key="5">
    <source>
        <dbReference type="EMBL" id="KAJ9581021.1"/>
    </source>
</evidence>
<reference evidence="5" key="1">
    <citation type="journal article" date="2023" name="IScience">
        <title>Live-bearing cockroach genome reveals convergent evolutionary mechanisms linked to viviparity in insects and beyond.</title>
        <authorList>
            <person name="Fouks B."/>
            <person name="Harrison M.C."/>
            <person name="Mikhailova A.A."/>
            <person name="Marchal E."/>
            <person name="English S."/>
            <person name="Carruthers M."/>
            <person name="Jennings E.C."/>
            <person name="Chiamaka E.L."/>
            <person name="Frigard R.A."/>
            <person name="Pippel M."/>
            <person name="Attardo G.M."/>
            <person name="Benoit J.B."/>
            <person name="Bornberg-Bauer E."/>
            <person name="Tobe S.S."/>
        </authorList>
    </citation>
    <scope>NUCLEOTIDE SEQUENCE</scope>
    <source>
        <strain evidence="5">Stay&amp;Tobe</strain>
    </source>
</reference>
<organism evidence="5 6">
    <name type="scientific">Diploptera punctata</name>
    <name type="common">Pacific beetle cockroach</name>
    <dbReference type="NCBI Taxonomy" id="6984"/>
    <lineage>
        <taxon>Eukaryota</taxon>
        <taxon>Metazoa</taxon>
        <taxon>Ecdysozoa</taxon>
        <taxon>Arthropoda</taxon>
        <taxon>Hexapoda</taxon>
        <taxon>Insecta</taxon>
        <taxon>Pterygota</taxon>
        <taxon>Neoptera</taxon>
        <taxon>Polyneoptera</taxon>
        <taxon>Dictyoptera</taxon>
        <taxon>Blattodea</taxon>
        <taxon>Blaberoidea</taxon>
        <taxon>Blaberidae</taxon>
        <taxon>Diplopterinae</taxon>
        <taxon>Diploptera</taxon>
    </lineage>
</organism>
<dbReference type="InterPro" id="IPR013783">
    <property type="entry name" value="Ig-like_fold"/>
</dbReference>
<evidence type="ECO:0000256" key="3">
    <source>
        <dbReference type="SAM" id="Phobius"/>
    </source>
</evidence>
<dbReference type="EMBL" id="JASPKZ010008052">
    <property type="protein sequence ID" value="KAJ9581021.1"/>
    <property type="molecule type" value="Genomic_DNA"/>
</dbReference>
<keyword evidence="1" id="KW-0677">Repeat</keyword>
<proteinExistence type="predicted"/>
<name>A0AAD8E8N7_DIPPU</name>
<dbReference type="InterPro" id="IPR036116">
    <property type="entry name" value="FN3_sf"/>
</dbReference>
<evidence type="ECO:0000313" key="6">
    <source>
        <dbReference type="Proteomes" id="UP001233999"/>
    </source>
</evidence>
<keyword evidence="3" id="KW-0472">Membrane</keyword>
<dbReference type="AlphaFoldDB" id="A0AAD8E8N7"/>